<feature type="transmembrane region" description="Helical" evidence="8">
    <location>
        <begin position="12"/>
        <end position="32"/>
    </location>
</feature>
<feature type="transmembrane region" description="Helical" evidence="8">
    <location>
        <begin position="69"/>
        <end position="91"/>
    </location>
</feature>
<comment type="similarity">
    <text evidence="8">Belongs to the binding-protein-dependent transport system permease family.</text>
</comment>
<dbReference type="PANTHER" id="PTHR43357">
    <property type="entry name" value="INNER MEMBRANE ABC TRANSPORTER PERMEASE PROTEIN YDCV"/>
    <property type="match status" value="1"/>
</dbReference>
<name>A0ABU0J289_9HYPH</name>
<organism evidence="10 11">
    <name type="scientific">Labrys wisconsinensis</name>
    <dbReference type="NCBI Taxonomy" id="425677"/>
    <lineage>
        <taxon>Bacteria</taxon>
        <taxon>Pseudomonadati</taxon>
        <taxon>Pseudomonadota</taxon>
        <taxon>Alphaproteobacteria</taxon>
        <taxon>Hyphomicrobiales</taxon>
        <taxon>Xanthobacteraceae</taxon>
        <taxon>Labrys</taxon>
    </lineage>
</organism>
<reference evidence="10 11" key="1">
    <citation type="submission" date="2023-07" db="EMBL/GenBank/DDBJ databases">
        <title>Genomic Encyclopedia of Type Strains, Phase IV (KMG-IV): sequencing the most valuable type-strain genomes for metagenomic binning, comparative biology and taxonomic classification.</title>
        <authorList>
            <person name="Goeker M."/>
        </authorList>
    </citation>
    <scope>NUCLEOTIDE SEQUENCE [LARGE SCALE GENOMIC DNA]</scope>
    <source>
        <strain evidence="10 11">DSM 19619</strain>
    </source>
</reference>
<keyword evidence="3" id="KW-1003">Cell membrane</keyword>
<feature type="domain" description="ABC transmembrane type-1" evidence="9">
    <location>
        <begin position="360"/>
        <end position="552"/>
    </location>
</feature>
<feature type="transmembrane region" description="Helical" evidence="8">
    <location>
        <begin position="300"/>
        <end position="323"/>
    </location>
</feature>
<feature type="transmembrane region" description="Helical" evidence="8">
    <location>
        <begin position="431"/>
        <end position="448"/>
    </location>
</feature>
<comment type="subcellular location">
    <subcellularLocation>
        <location evidence="1">Cell inner membrane</location>
        <topology evidence="1">Multi-pass membrane protein</topology>
    </subcellularLocation>
    <subcellularLocation>
        <location evidence="8">Cell membrane</location>
        <topology evidence="8">Multi-pass membrane protein</topology>
    </subcellularLocation>
</comment>
<evidence type="ECO:0000256" key="4">
    <source>
        <dbReference type="ARBA" id="ARBA00022519"/>
    </source>
</evidence>
<evidence type="ECO:0000256" key="3">
    <source>
        <dbReference type="ARBA" id="ARBA00022475"/>
    </source>
</evidence>
<feature type="transmembrane region" description="Helical" evidence="8">
    <location>
        <begin position="484"/>
        <end position="501"/>
    </location>
</feature>
<feature type="domain" description="ABC transmembrane type-1" evidence="9">
    <location>
        <begin position="65"/>
        <end position="272"/>
    </location>
</feature>
<keyword evidence="11" id="KW-1185">Reference proteome</keyword>
<sequence>MTANPLTFRTFRITTLLLTALVVLAPVVLILYQSFLSGPFFQPRTHLTLSAYQFVWEDDDFWQAFSTSALIALVMTAIAVPIGVGLAFLITRTDIPGRRILEPLVLVPVFMSAVVLSFGYVVTLGPVGFVSIAAKSLLGFVPWRLYSVASIAVIAGLTHVPHVYLYASAALRNLGSDIEEAARVAGAGPWRVAFTVSLPMILPIVLYAAVLIFFLGFELFGLPLVLGDPQGVLVLSTYLYKLTNKLGVPSYQLMAVVVVAIILVAVPLILLQRGLMKHADRYVSMRGKASRHQKIRLGAWRWPAFAAVAAWFGVTVLIPLAGITLRSFVSGWGEGVDLTSVLTLDHYREMADYPNVVRAILNTLGIGVIGGAVAVGVYALIAVAMHRWRSPLAQAIDAIAMVPRAMPGIVAGLAMLWLFLFIRPLSPLRETMVSIWLAYAVVWFAYGLRMISGTLVQIGPELEEAGRSVGAPQGRVARDITLPLARNGLFAAWLLVFLIFAREYSTGVYLLGPGTEVIGSLMVSLWGTGAIDLVSALAVINTLIIVGGLALAIRFGVRLNG</sequence>
<keyword evidence="4" id="KW-0997">Cell inner membrane</keyword>
<dbReference type="InterPro" id="IPR000515">
    <property type="entry name" value="MetI-like"/>
</dbReference>
<protein>
    <submittedName>
        <fullName evidence="10">Iron(III) transport system permease protein</fullName>
    </submittedName>
</protein>
<comment type="caution">
    <text evidence="10">The sequence shown here is derived from an EMBL/GenBank/DDBJ whole genome shotgun (WGS) entry which is preliminary data.</text>
</comment>
<evidence type="ECO:0000256" key="2">
    <source>
        <dbReference type="ARBA" id="ARBA00022448"/>
    </source>
</evidence>
<feature type="transmembrane region" description="Helical" evidence="8">
    <location>
        <begin position="533"/>
        <end position="557"/>
    </location>
</feature>
<dbReference type="PANTHER" id="PTHR43357:SF4">
    <property type="entry name" value="INNER MEMBRANE ABC TRANSPORTER PERMEASE PROTEIN YDCV"/>
    <property type="match status" value="1"/>
</dbReference>
<keyword evidence="7 8" id="KW-0472">Membrane</keyword>
<keyword evidence="2 8" id="KW-0813">Transport</keyword>
<dbReference type="CDD" id="cd06261">
    <property type="entry name" value="TM_PBP2"/>
    <property type="match status" value="2"/>
</dbReference>
<keyword evidence="5 8" id="KW-0812">Transmembrane</keyword>
<dbReference type="InterPro" id="IPR035906">
    <property type="entry name" value="MetI-like_sf"/>
</dbReference>
<evidence type="ECO:0000313" key="11">
    <source>
        <dbReference type="Proteomes" id="UP001242480"/>
    </source>
</evidence>
<evidence type="ECO:0000256" key="5">
    <source>
        <dbReference type="ARBA" id="ARBA00022692"/>
    </source>
</evidence>
<accession>A0ABU0J289</accession>
<gene>
    <name evidence="10" type="ORF">QO011_001372</name>
</gene>
<dbReference type="Proteomes" id="UP001242480">
    <property type="component" value="Unassembled WGS sequence"/>
</dbReference>
<feature type="transmembrane region" description="Helical" evidence="8">
    <location>
        <begin position="143"/>
        <end position="167"/>
    </location>
</feature>
<dbReference type="PROSITE" id="PS50928">
    <property type="entry name" value="ABC_TM1"/>
    <property type="match status" value="2"/>
</dbReference>
<dbReference type="RefSeq" id="WP_307269512.1">
    <property type="nucleotide sequence ID" value="NZ_JAUSVX010000002.1"/>
</dbReference>
<dbReference type="SUPFAM" id="SSF161098">
    <property type="entry name" value="MetI-like"/>
    <property type="match status" value="2"/>
</dbReference>
<dbReference type="Pfam" id="PF00528">
    <property type="entry name" value="BPD_transp_1"/>
    <property type="match status" value="2"/>
</dbReference>
<evidence type="ECO:0000256" key="6">
    <source>
        <dbReference type="ARBA" id="ARBA00022989"/>
    </source>
</evidence>
<evidence type="ECO:0000256" key="7">
    <source>
        <dbReference type="ARBA" id="ARBA00023136"/>
    </source>
</evidence>
<evidence type="ECO:0000256" key="1">
    <source>
        <dbReference type="ARBA" id="ARBA00004429"/>
    </source>
</evidence>
<keyword evidence="6 8" id="KW-1133">Transmembrane helix</keyword>
<proteinExistence type="inferred from homology"/>
<evidence type="ECO:0000256" key="8">
    <source>
        <dbReference type="RuleBase" id="RU363032"/>
    </source>
</evidence>
<feature type="transmembrane region" description="Helical" evidence="8">
    <location>
        <begin position="359"/>
        <end position="384"/>
    </location>
</feature>
<evidence type="ECO:0000313" key="10">
    <source>
        <dbReference type="EMBL" id="MDQ0468372.1"/>
    </source>
</evidence>
<dbReference type="EMBL" id="JAUSVX010000002">
    <property type="protein sequence ID" value="MDQ0468372.1"/>
    <property type="molecule type" value="Genomic_DNA"/>
</dbReference>
<feature type="transmembrane region" description="Helical" evidence="8">
    <location>
        <begin position="251"/>
        <end position="271"/>
    </location>
</feature>
<feature type="transmembrane region" description="Helical" evidence="8">
    <location>
        <begin position="103"/>
        <end position="123"/>
    </location>
</feature>
<feature type="transmembrane region" description="Helical" evidence="8">
    <location>
        <begin position="405"/>
        <end position="425"/>
    </location>
</feature>
<dbReference type="Gene3D" id="1.10.3720.10">
    <property type="entry name" value="MetI-like"/>
    <property type="match status" value="2"/>
</dbReference>
<evidence type="ECO:0000259" key="9">
    <source>
        <dbReference type="PROSITE" id="PS50928"/>
    </source>
</evidence>